<dbReference type="OrthoDB" id="10067964at2759"/>
<evidence type="ECO:0000256" key="1">
    <source>
        <dbReference type="ARBA" id="ARBA00004251"/>
    </source>
</evidence>
<feature type="signal peptide" evidence="11">
    <location>
        <begin position="1"/>
        <end position="19"/>
    </location>
</feature>
<dbReference type="Pfam" id="PF14828">
    <property type="entry name" value="Amnionless"/>
    <property type="match status" value="1"/>
</dbReference>
<dbReference type="InterPro" id="IPR026112">
    <property type="entry name" value="AMN"/>
</dbReference>
<protein>
    <recommendedName>
        <fullName evidence="2">Protein amnionless</fullName>
    </recommendedName>
</protein>
<feature type="transmembrane region" description="Helical" evidence="10">
    <location>
        <begin position="368"/>
        <end position="392"/>
    </location>
</feature>
<keyword evidence="8 10" id="KW-1133">Transmembrane helix</keyword>
<keyword evidence="3" id="KW-0813">Transport</keyword>
<evidence type="ECO:0000256" key="7">
    <source>
        <dbReference type="ARBA" id="ARBA00022927"/>
    </source>
</evidence>
<sequence length="475" mass="51209">MALRHNVLLFLCILPFANALYKQWIPDTNFENATNWDKGSVPCGNDQVVFLAQRKVSVYVETAHTITAMSLPVDGQLILASGAGFSVREGGDPGCGSGVTAQFKDPESLKWFDPSLWVAATTIDDLHRGTYQFSVHEESVPCQYDDVVFREATSFRVDVSSDHDVPVKSVSVLGKKFTSSSEFSQYLSSSSGKLQFHGSSSLSVGGSSCGDITGCICDNSKNRDVICANVKCDPLECKKPLHPVGHCCDVCGAVLNVQFSSNFNFESYHLRLQHLFLSLPKYESLLMAMSKVSKEQRLLGVIPFGATQEIQVLLLDQKTGQEAGKLAEALARDIVKDVHNHGSNIGINSAEFQASSGASSSEVAGNSAGVVVGAVLGSLIGVGLLAGVILLYRRGIVKIPRMPSIPSISIWKNNSEIGELGGPMDHGYDNPMFDKPTMMPEVPGLYGTETINSITLTQSGVHFVNPVYDETDFNA</sequence>
<comment type="subcellular location">
    <subcellularLocation>
        <location evidence="1">Cell membrane</location>
        <topology evidence="1">Single-pass type I membrane protein</topology>
    </subcellularLocation>
</comment>
<reference evidence="12 13" key="1">
    <citation type="submission" date="2018-10" db="EMBL/GenBank/DDBJ databases">
        <title>Genome assembly for a Yunnan-Guizhou Plateau 3E fish, Anabarilius grahami (Regan), and its evolutionary and genetic applications.</title>
        <authorList>
            <person name="Jiang W."/>
        </authorList>
    </citation>
    <scope>NUCLEOTIDE SEQUENCE [LARGE SCALE GENOMIC DNA]</scope>
    <source>
        <strain evidence="12">AG-KIZ</strain>
        <tissue evidence="12">Muscle</tissue>
    </source>
</reference>
<evidence type="ECO:0000256" key="11">
    <source>
        <dbReference type="SAM" id="SignalP"/>
    </source>
</evidence>
<dbReference type="GO" id="GO:0015031">
    <property type="term" value="P:protein transport"/>
    <property type="evidence" value="ECO:0007669"/>
    <property type="project" value="UniProtKB-KW"/>
</dbReference>
<name>A0A3N0YHG7_ANAGA</name>
<dbReference type="PANTHER" id="PTHR14995">
    <property type="entry name" value="AMNIONLESS"/>
    <property type="match status" value="1"/>
</dbReference>
<proteinExistence type="predicted"/>
<evidence type="ECO:0000256" key="10">
    <source>
        <dbReference type="SAM" id="Phobius"/>
    </source>
</evidence>
<gene>
    <name evidence="12" type="ORF">DPX16_17808</name>
</gene>
<dbReference type="GO" id="GO:0016324">
    <property type="term" value="C:apical plasma membrane"/>
    <property type="evidence" value="ECO:0007669"/>
    <property type="project" value="TreeGrafter"/>
</dbReference>
<dbReference type="Proteomes" id="UP000281406">
    <property type="component" value="Unassembled WGS sequence"/>
</dbReference>
<evidence type="ECO:0000256" key="9">
    <source>
        <dbReference type="ARBA" id="ARBA00023136"/>
    </source>
</evidence>
<feature type="chain" id="PRO_5018294662" description="Protein amnionless" evidence="11">
    <location>
        <begin position="20"/>
        <end position="475"/>
    </location>
</feature>
<evidence type="ECO:0000256" key="3">
    <source>
        <dbReference type="ARBA" id="ARBA00022448"/>
    </source>
</evidence>
<keyword evidence="9 10" id="KW-0472">Membrane</keyword>
<evidence type="ECO:0000256" key="5">
    <source>
        <dbReference type="ARBA" id="ARBA00022692"/>
    </source>
</evidence>
<dbReference type="PANTHER" id="PTHR14995:SF2">
    <property type="entry name" value="PROTEIN AMNIONLESS"/>
    <property type="match status" value="1"/>
</dbReference>
<evidence type="ECO:0000256" key="6">
    <source>
        <dbReference type="ARBA" id="ARBA00022729"/>
    </source>
</evidence>
<keyword evidence="6 11" id="KW-0732">Signal</keyword>
<comment type="caution">
    <text evidence="12">The sequence shown here is derived from an EMBL/GenBank/DDBJ whole genome shotgun (WGS) entry which is preliminary data.</text>
</comment>
<organism evidence="12 13">
    <name type="scientific">Anabarilius grahami</name>
    <name type="common">Kanglang fish</name>
    <name type="synonym">Barilius grahami</name>
    <dbReference type="NCBI Taxonomy" id="495550"/>
    <lineage>
        <taxon>Eukaryota</taxon>
        <taxon>Metazoa</taxon>
        <taxon>Chordata</taxon>
        <taxon>Craniata</taxon>
        <taxon>Vertebrata</taxon>
        <taxon>Euteleostomi</taxon>
        <taxon>Actinopterygii</taxon>
        <taxon>Neopterygii</taxon>
        <taxon>Teleostei</taxon>
        <taxon>Ostariophysi</taxon>
        <taxon>Cypriniformes</taxon>
        <taxon>Xenocyprididae</taxon>
        <taxon>Xenocypridinae</taxon>
        <taxon>Xenocypridinae incertae sedis</taxon>
        <taxon>Anabarilius</taxon>
    </lineage>
</organism>
<dbReference type="GO" id="GO:0030139">
    <property type="term" value="C:endocytic vesicle"/>
    <property type="evidence" value="ECO:0007669"/>
    <property type="project" value="TreeGrafter"/>
</dbReference>
<evidence type="ECO:0000256" key="2">
    <source>
        <dbReference type="ARBA" id="ARBA00021200"/>
    </source>
</evidence>
<accession>A0A3N0YHG7</accession>
<dbReference type="EMBL" id="RJVU01042551">
    <property type="protein sequence ID" value="ROL45692.1"/>
    <property type="molecule type" value="Genomic_DNA"/>
</dbReference>
<keyword evidence="7" id="KW-0653">Protein transport</keyword>
<dbReference type="GO" id="GO:0006898">
    <property type="term" value="P:receptor-mediated endocytosis"/>
    <property type="evidence" value="ECO:0007669"/>
    <property type="project" value="TreeGrafter"/>
</dbReference>
<evidence type="ECO:0000256" key="8">
    <source>
        <dbReference type="ARBA" id="ARBA00022989"/>
    </source>
</evidence>
<keyword evidence="5 10" id="KW-0812">Transmembrane</keyword>
<keyword evidence="4" id="KW-1003">Cell membrane</keyword>
<evidence type="ECO:0000313" key="12">
    <source>
        <dbReference type="EMBL" id="ROL45692.1"/>
    </source>
</evidence>
<evidence type="ECO:0000313" key="13">
    <source>
        <dbReference type="Proteomes" id="UP000281406"/>
    </source>
</evidence>
<dbReference type="AlphaFoldDB" id="A0A3N0YHG7"/>
<keyword evidence="13" id="KW-1185">Reference proteome</keyword>
<evidence type="ECO:0000256" key="4">
    <source>
        <dbReference type="ARBA" id="ARBA00022475"/>
    </source>
</evidence>